<keyword evidence="2" id="KW-1185">Reference proteome</keyword>
<reference evidence="1 2" key="1">
    <citation type="submission" date="2018-10" db="EMBL/GenBank/DDBJ databases">
        <title>Sequencing the genomes of 1000 actinobacteria strains.</title>
        <authorList>
            <person name="Klenk H.-P."/>
        </authorList>
    </citation>
    <scope>NUCLEOTIDE SEQUENCE [LARGE SCALE GENOMIC DNA]</scope>
    <source>
        <strain evidence="1 2">DSM 44267</strain>
    </source>
</reference>
<dbReference type="Proteomes" id="UP000278440">
    <property type="component" value="Unassembled WGS sequence"/>
</dbReference>
<comment type="caution">
    <text evidence="1">The sequence shown here is derived from an EMBL/GenBank/DDBJ whole genome shotgun (WGS) entry which is preliminary data.</text>
</comment>
<proteinExistence type="predicted"/>
<evidence type="ECO:0000313" key="2">
    <source>
        <dbReference type="Proteomes" id="UP000278440"/>
    </source>
</evidence>
<gene>
    <name evidence="1" type="ORF">DFJ68_1905</name>
</gene>
<evidence type="ECO:0000313" key="1">
    <source>
        <dbReference type="EMBL" id="RKT78459.1"/>
    </source>
</evidence>
<accession>A0A495XYQ5</accession>
<dbReference type="AlphaFoldDB" id="A0A495XYQ5"/>
<name>A0A495XYQ5_9MICO</name>
<protein>
    <submittedName>
        <fullName evidence="1">Uncharacterized protein</fullName>
    </submittedName>
</protein>
<organism evidence="1 2">
    <name type="scientific">Terracoccus luteus</name>
    <dbReference type="NCBI Taxonomy" id="53356"/>
    <lineage>
        <taxon>Bacteria</taxon>
        <taxon>Bacillati</taxon>
        <taxon>Actinomycetota</taxon>
        <taxon>Actinomycetes</taxon>
        <taxon>Micrococcales</taxon>
        <taxon>Intrasporangiaceae</taxon>
        <taxon>Terracoccus</taxon>
    </lineage>
</organism>
<sequence length="246" mass="27796">MKRSAVATLHRTARRGLTWRPKTVGREPIAIESLVSPLRYDVVVRARFYDFLEANEHLPRERLLAAARDEPYRLWFEKVAVPRFRPWAMKTPTSLEDHFDERVTRSLDMMRTFRRDGFAGLPPVTLRWVRGVPVTDRGVTVAARLHVGDGGHRLGLLLRSGGCLEPGQYRVDPRRYPAVIDNTAILAPALDLDEQTYARFVSAGYGERRFDTVAALHSHLAGTDPARADELEQVVASHGRPVRLGV</sequence>
<dbReference type="EMBL" id="RBXT01000001">
    <property type="protein sequence ID" value="RKT78459.1"/>
    <property type="molecule type" value="Genomic_DNA"/>
</dbReference>